<dbReference type="GO" id="GO:0005634">
    <property type="term" value="C:nucleus"/>
    <property type="evidence" value="ECO:0007669"/>
    <property type="project" value="UniProtKB-SubCell"/>
</dbReference>
<gene>
    <name evidence="6" type="ORF">Sango_1659100</name>
</gene>
<feature type="domain" description="Tify" evidence="5">
    <location>
        <begin position="155"/>
        <end position="190"/>
    </location>
</feature>
<reference evidence="6" key="1">
    <citation type="submission" date="2020-06" db="EMBL/GenBank/DDBJ databases">
        <authorList>
            <person name="Li T."/>
            <person name="Hu X."/>
            <person name="Zhang T."/>
            <person name="Song X."/>
            <person name="Zhang H."/>
            <person name="Dai N."/>
            <person name="Sheng W."/>
            <person name="Hou X."/>
            <person name="Wei L."/>
        </authorList>
    </citation>
    <scope>NUCLEOTIDE SEQUENCE</scope>
    <source>
        <strain evidence="6">K16</strain>
        <tissue evidence="6">Leaf</tissue>
    </source>
</reference>
<dbReference type="PANTHER" id="PTHR33077:SF52">
    <property type="entry name" value="PROTEIN TIFY 11D"/>
    <property type="match status" value="1"/>
</dbReference>
<keyword evidence="4" id="KW-0812">Transmembrane</keyword>
<dbReference type="PROSITE" id="PS51320">
    <property type="entry name" value="TIFY"/>
    <property type="match status" value="1"/>
</dbReference>
<feature type="transmembrane region" description="Helical" evidence="4">
    <location>
        <begin position="15"/>
        <end position="36"/>
    </location>
</feature>
<keyword evidence="4" id="KW-1133">Transmembrane helix</keyword>
<organism evidence="6 7">
    <name type="scientific">Sesamum angolense</name>
    <dbReference type="NCBI Taxonomy" id="2727404"/>
    <lineage>
        <taxon>Eukaryota</taxon>
        <taxon>Viridiplantae</taxon>
        <taxon>Streptophyta</taxon>
        <taxon>Embryophyta</taxon>
        <taxon>Tracheophyta</taxon>
        <taxon>Spermatophyta</taxon>
        <taxon>Magnoliopsida</taxon>
        <taxon>eudicotyledons</taxon>
        <taxon>Gunneridae</taxon>
        <taxon>Pentapetalae</taxon>
        <taxon>asterids</taxon>
        <taxon>lamiids</taxon>
        <taxon>Lamiales</taxon>
        <taxon>Pedaliaceae</taxon>
        <taxon>Sesamum</taxon>
    </lineage>
</organism>
<comment type="similarity">
    <text evidence="1 2">Belongs to the TIFY/JAZ family.</text>
</comment>
<dbReference type="Pfam" id="PF09425">
    <property type="entry name" value="Jas_motif"/>
    <property type="match status" value="1"/>
</dbReference>
<dbReference type="GO" id="GO:0009611">
    <property type="term" value="P:response to wounding"/>
    <property type="evidence" value="ECO:0007669"/>
    <property type="project" value="UniProtKB-UniRule"/>
</dbReference>
<evidence type="ECO:0000259" key="5">
    <source>
        <dbReference type="PROSITE" id="PS51320"/>
    </source>
</evidence>
<dbReference type="GO" id="GO:2000022">
    <property type="term" value="P:regulation of jasmonic acid mediated signaling pathway"/>
    <property type="evidence" value="ECO:0007669"/>
    <property type="project" value="UniProtKB-UniRule"/>
</dbReference>
<dbReference type="EMBL" id="JACGWL010000009">
    <property type="protein sequence ID" value="KAK4395048.1"/>
    <property type="molecule type" value="Genomic_DNA"/>
</dbReference>
<dbReference type="AlphaFoldDB" id="A0AAE1WKB8"/>
<dbReference type="InterPro" id="IPR010399">
    <property type="entry name" value="Tify_dom"/>
</dbReference>
<keyword evidence="7" id="KW-1185">Reference proteome</keyword>
<name>A0AAE1WKB8_9LAMI</name>
<feature type="compositionally biased region" description="Polar residues" evidence="3">
    <location>
        <begin position="357"/>
        <end position="368"/>
    </location>
</feature>
<evidence type="ECO:0000256" key="3">
    <source>
        <dbReference type="SAM" id="MobiDB-lite"/>
    </source>
</evidence>
<sequence>MFEGNGNHRLDSPQFLTGLLFFFVVVLFSLVSMSSLRHLSDGRRQGKGPEKTNFVQTCNLLSQYIKGKGSLRDLNLEIGGKVESLEAIVKPGSSLAASASTTVDLPRNNGKSAERLLEQQPSKNPVPHVARPDSSIVIVEDAPNKASTSKEGTTTDSKTAQLTIFYSGRVLVFDDYPTDKVRDLVSMAKKSSSQMSYGILSKTIQEKPNPASTSVAREGLPPRPQAGGGKQPVVISSNICKRKTNPTTTATAASTSSEREGFPPWPQAGSGKQPVGISSNTSMETDPTTTGAVASSSRTQEQLSPQSEANGSDLPIARRSSLHRFLAKRKDRAAVRGPYHNQEHPASSSSKSDERLTSISSQLPSKKD</sequence>
<comment type="subcellular location">
    <subcellularLocation>
        <location evidence="2">Nucleus</location>
    </subcellularLocation>
</comment>
<keyword evidence="2" id="KW-0539">Nucleus</keyword>
<comment type="function">
    <text evidence="2">Repressor of jasmonate responses.</text>
</comment>
<comment type="caution">
    <text evidence="6">The sequence shown here is derived from an EMBL/GenBank/DDBJ whole genome shotgun (WGS) entry which is preliminary data.</text>
</comment>
<dbReference type="PANTHER" id="PTHR33077">
    <property type="entry name" value="PROTEIN TIFY 4A-RELATED-RELATED"/>
    <property type="match status" value="1"/>
</dbReference>
<evidence type="ECO:0000256" key="4">
    <source>
        <dbReference type="SAM" id="Phobius"/>
    </source>
</evidence>
<proteinExistence type="inferred from homology"/>
<protein>
    <recommendedName>
        <fullName evidence="2">Protein TIFY</fullName>
    </recommendedName>
    <alternativeName>
        <fullName evidence="2">Jasmonate ZIM domain-containing protein</fullName>
    </alternativeName>
</protein>
<keyword evidence="2" id="KW-1184">Jasmonic acid signaling pathway</keyword>
<feature type="compositionally biased region" description="Basic residues" evidence="3">
    <location>
        <begin position="320"/>
        <end position="331"/>
    </location>
</feature>
<feature type="compositionally biased region" description="Polar residues" evidence="3">
    <location>
        <begin position="276"/>
        <end position="310"/>
    </location>
</feature>
<evidence type="ECO:0000313" key="7">
    <source>
        <dbReference type="Proteomes" id="UP001289374"/>
    </source>
</evidence>
<evidence type="ECO:0000313" key="6">
    <source>
        <dbReference type="EMBL" id="KAK4395048.1"/>
    </source>
</evidence>
<dbReference type="InterPro" id="IPR040390">
    <property type="entry name" value="TIFY/JAZ"/>
</dbReference>
<evidence type="ECO:0000256" key="1">
    <source>
        <dbReference type="ARBA" id="ARBA00008614"/>
    </source>
</evidence>
<feature type="region of interest" description="Disordered" evidence="3">
    <location>
        <begin position="203"/>
        <end position="368"/>
    </location>
</feature>
<dbReference type="Pfam" id="PF06200">
    <property type="entry name" value="tify"/>
    <property type="match status" value="1"/>
</dbReference>
<dbReference type="GO" id="GO:0031347">
    <property type="term" value="P:regulation of defense response"/>
    <property type="evidence" value="ECO:0007669"/>
    <property type="project" value="UniProtKB-UniRule"/>
</dbReference>
<feature type="compositionally biased region" description="Low complexity" evidence="3">
    <location>
        <begin position="247"/>
        <end position="256"/>
    </location>
</feature>
<keyword evidence="4" id="KW-0472">Membrane</keyword>
<evidence type="ECO:0000256" key="2">
    <source>
        <dbReference type="RuleBase" id="RU369065"/>
    </source>
</evidence>
<comment type="domain">
    <text evidence="2">The jas domain is required for interaction with COI1.</text>
</comment>
<dbReference type="Proteomes" id="UP001289374">
    <property type="component" value="Unassembled WGS sequence"/>
</dbReference>
<reference evidence="6" key="2">
    <citation type="journal article" date="2024" name="Plant">
        <title>Genomic evolution and insights into agronomic trait innovations of Sesamum species.</title>
        <authorList>
            <person name="Miao H."/>
            <person name="Wang L."/>
            <person name="Qu L."/>
            <person name="Liu H."/>
            <person name="Sun Y."/>
            <person name="Le M."/>
            <person name="Wang Q."/>
            <person name="Wei S."/>
            <person name="Zheng Y."/>
            <person name="Lin W."/>
            <person name="Duan Y."/>
            <person name="Cao H."/>
            <person name="Xiong S."/>
            <person name="Wang X."/>
            <person name="Wei L."/>
            <person name="Li C."/>
            <person name="Ma Q."/>
            <person name="Ju M."/>
            <person name="Zhao R."/>
            <person name="Li G."/>
            <person name="Mu C."/>
            <person name="Tian Q."/>
            <person name="Mei H."/>
            <person name="Zhang T."/>
            <person name="Gao T."/>
            <person name="Zhang H."/>
        </authorList>
    </citation>
    <scope>NUCLEOTIDE SEQUENCE</scope>
    <source>
        <strain evidence="6">K16</strain>
    </source>
</reference>
<accession>A0AAE1WKB8</accession>
<dbReference type="InterPro" id="IPR018467">
    <property type="entry name" value="CCT_CS"/>
</dbReference>
<dbReference type="SMART" id="SM00979">
    <property type="entry name" value="TIFY"/>
    <property type="match status" value="1"/>
</dbReference>